<protein>
    <submittedName>
        <fullName evidence="1">Uncharacterized protein</fullName>
    </submittedName>
</protein>
<sequence length="1356" mass="151859">MQLDPDLPRQIRCIRNVQLHYSDLIPLIEGEQKLPSSTLNAYGIALRNSSKHASCAIFSSWFGPLSAGKIPARLAEGSIEEHMLIACSGLELKDILSCSRWAIPLCGGFPSHWVLGWVDFTSKEVGIFDSIPELHSTSWAKPLLLGAMDTVVKQLARPKIVWDRGDWTYCVYSPPALQCQFDGWSCGIFVMMAMSAVEKGISFEHTGNNLKDDMRESALKMLLDIPVIRLTPDNKDLDTDESDLVILDGRPEDWHDPNIMDVQSYKNQRAVSVSLITDSGAPAVAKSGTTGANIIEKYRQKESSGEKETPEVDVYTDEEANLQKRSKAASGSRNNRKSAASRCEALEQDQWTHVEVKGKQAITAFFKRAVKDEPDERPPLKRPKVEDTTSDRTFTISKVEMPKSIARIFPEVQRENVLSISHPKVTVARTKAQVQHSPAEMFACKHLTGGQYTEYILRTQTRLLGGISYELRARFCRQLFPYKPFPKLKNTANKDHQMFVKQEPNAENGQKRERNTHVKEKDWTDDEKQQLDVSLLAWARWVVNFADGFVQSARCEGKTANKDKVCNKCKELAASDEAFKHAVRRKDKEAILPIEEQHKLHLAREKYAPSTLRTTDGRTLQKTLKDPIIFDIFQKLERGSDTESFVDLYKAAQSGKLKTHSVFKELCDVFADRFRRENSDNPNLKYGIRYPETYLNFMILMRSHGGNSGRQYGILTSQLGGPSPRHLRTLVAKSADALQNPSLIFENVARVKRLADCVEYTGPVAIAGDCTKVRARLAYSNDFGGHIIGSTLALDKCQVNEIEDIDEIIETIKKHKAQATQVRAILVKIPLPQFPPQVVALLPTTGTDDAPEIHSDLMNLLTMASRLNLPVISCAADGAASELSAQAMMDSEASHSVPLTYDYSMYGIHLRAPVFEGTGPLVSLTDPPHARKTCRNQPQHGTHTASLGIGYLVNRSLVDLFRTGKSGMVQRDVEDVDKQDDGAARRVFHYTALLATTVSDAEDTDKENRTIRNGFEGLFVYLFIFGTLFDAWLSRRASIQDRITSALRARFFLHFWRQHIVMLSNAYPDLYSTSRSFISGPSFHIFNRLCDTLVLLSLAYARYYPDQPFCPWLLGTEFVEHFFGLARMLLPDFTFAELFKIVQHVMVRQKLLLSGPFKENREKDSAVGYILDVDTTPLTPDEYQLSKATLSTLELNRLVELSYLEASLICKDILRIPVPRVRDQDHPISLSPLGVSKYNTKTKLPSMESVPATGCGFKGNIESADLTDSDISEGDTDDDDDNNEVDSSAIDYGMEVPTDISAFAATVARDTARISALCEDLDSTVAEIDDTQATIIHLHAEPTVPSAFWISMGRFP</sequence>
<gene>
    <name evidence="1" type="ORF">BJ138DRAFT_1126007</name>
</gene>
<dbReference type="Proteomes" id="UP000790377">
    <property type="component" value="Unassembled WGS sequence"/>
</dbReference>
<name>A0ACB8ADU6_9AGAM</name>
<comment type="caution">
    <text evidence="1">The sequence shown here is derived from an EMBL/GenBank/DDBJ whole genome shotgun (WGS) entry which is preliminary data.</text>
</comment>
<organism evidence="1 2">
    <name type="scientific">Hygrophoropsis aurantiaca</name>
    <dbReference type="NCBI Taxonomy" id="72124"/>
    <lineage>
        <taxon>Eukaryota</taxon>
        <taxon>Fungi</taxon>
        <taxon>Dikarya</taxon>
        <taxon>Basidiomycota</taxon>
        <taxon>Agaricomycotina</taxon>
        <taxon>Agaricomycetes</taxon>
        <taxon>Agaricomycetidae</taxon>
        <taxon>Boletales</taxon>
        <taxon>Coniophorineae</taxon>
        <taxon>Hygrophoropsidaceae</taxon>
        <taxon>Hygrophoropsis</taxon>
    </lineage>
</organism>
<evidence type="ECO:0000313" key="2">
    <source>
        <dbReference type="Proteomes" id="UP000790377"/>
    </source>
</evidence>
<proteinExistence type="predicted"/>
<dbReference type="EMBL" id="MU267677">
    <property type="protein sequence ID" value="KAH7911457.1"/>
    <property type="molecule type" value="Genomic_DNA"/>
</dbReference>
<keyword evidence="2" id="KW-1185">Reference proteome</keyword>
<evidence type="ECO:0000313" key="1">
    <source>
        <dbReference type="EMBL" id="KAH7911457.1"/>
    </source>
</evidence>
<reference evidence="1" key="1">
    <citation type="journal article" date="2021" name="New Phytol.">
        <title>Evolutionary innovations through gain and loss of genes in the ectomycorrhizal Boletales.</title>
        <authorList>
            <person name="Wu G."/>
            <person name="Miyauchi S."/>
            <person name="Morin E."/>
            <person name="Kuo A."/>
            <person name="Drula E."/>
            <person name="Varga T."/>
            <person name="Kohler A."/>
            <person name="Feng B."/>
            <person name="Cao Y."/>
            <person name="Lipzen A."/>
            <person name="Daum C."/>
            <person name="Hundley H."/>
            <person name="Pangilinan J."/>
            <person name="Johnson J."/>
            <person name="Barry K."/>
            <person name="LaButti K."/>
            <person name="Ng V."/>
            <person name="Ahrendt S."/>
            <person name="Min B."/>
            <person name="Choi I.G."/>
            <person name="Park H."/>
            <person name="Plett J.M."/>
            <person name="Magnuson J."/>
            <person name="Spatafora J.W."/>
            <person name="Nagy L.G."/>
            <person name="Henrissat B."/>
            <person name="Grigoriev I.V."/>
            <person name="Yang Z.L."/>
            <person name="Xu J."/>
            <person name="Martin F.M."/>
        </authorList>
    </citation>
    <scope>NUCLEOTIDE SEQUENCE</scope>
    <source>
        <strain evidence="1">ATCC 28755</strain>
    </source>
</reference>
<accession>A0ACB8ADU6</accession>